<gene>
    <name evidence="2" type="ORF">HN018_23645</name>
</gene>
<evidence type="ECO:0000256" key="1">
    <source>
        <dbReference type="SAM" id="MobiDB-lite"/>
    </source>
</evidence>
<keyword evidence="3" id="KW-1185">Reference proteome</keyword>
<dbReference type="KEGG" id="lck:HN018_23645"/>
<proteinExistence type="predicted"/>
<accession>A0A6M8HYL3</accession>
<feature type="region of interest" description="Disordered" evidence="1">
    <location>
        <begin position="96"/>
        <end position="140"/>
    </location>
</feature>
<sequence length="140" mass="15935">MMDKRVQSWIVTEQANRDRRAVQWRTARRDIAARDPGVRHALLTYWNGHRWLPGDPSYLLDVLHGFDHGRLVLLNGVIVAHRVVIPVSEAIAAFGKPKPVSGDWFGRRASKSTTPRAQIPSHGHPGPYKPRQEGENHERQ</sequence>
<dbReference type="Proteomes" id="UP000500767">
    <property type="component" value="Plasmid unnamed1"/>
</dbReference>
<dbReference type="EMBL" id="CP053709">
    <property type="protein sequence ID" value="QKE93181.1"/>
    <property type="molecule type" value="Genomic_DNA"/>
</dbReference>
<geneLocation type="plasmid" evidence="2 3">
    <name>unnamed1</name>
</geneLocation>
<dbReference type="RefSeq" id="WP_171833843.1">
    <property type="nucleotide sequence ID" value="NZ_CP053709.1"/>
</dbReference>
<keyword evidence="2" id="KW-0614">Plasmid</keyword>
<evidence type="ECO:0000313" key="2">
    <source>
        <dbReference type="EMBL" id="QKE93181.1"/>
    </source>
</evidence>
<organism evidence="2 3">
    <name type="scientific">Lichenicola cladoniae</name>
    <dbReference type="NCBI Taxonomy" id="1484109"/>
    <lineage>
        <taxon>Bacteria</taxon>
        <taxon>Pseudomonadati</taxon>
        <taxon>Pseudomonadota</taxon>
        <taxon>Alphaproteobacteria</taxon>
        <taxon>Acetobacterales</taxon>
        <taxon>Acetobacteraceae</taxon>
        <taxon>Lichenicola</taxon>
    </lineage>
</organism>
<reference evidence="2 3" key="1">
    <citation type="journal article" date="2014" name="World J. Microbiol. Biotechnol.">
        <title>Biodiversity and physiological characteristics of Antarctic and Arctic lichens-associated bacteria.</title>
        <authorList>
            <person name="Lee Y.M."/>
            <person name="Kim E.H."/>
            <person name="Lee H.K."/>
            <person name="Hong S.G."/>
        </authorList>
    </citation>
    <scope>NUCLEOTIDE SEQUENCE [LARGE SCALE GENOMIC DNA]</scope>
    <source>
        <strain evidence="2 3">PAMC 26569</strain>
        <plasmid evidence="2">unnamed1</plasmid>
    </source>
</reference>
<protein>
    <submittedName>
        <fullName evidence="2">Uncharacterized protein</fullName>
    </submittedName>
</protein>
<evidence type="ECO:0000313" key="3">
    <source>
        <dbReference type="Proteomes" id="UP000500767"/>
    </source>
</evidence>
<feature type="compositionally biased region" description="Basic and acidic residues" evidence="1">
    <location>
        <begin position="130"/>
        <end position="140"/>
    </location>
</feature>
<dbReference type="AlphaFoldDB" id="A0A6M8HYL3"/>
<name>A0A6M8HYL3_9PROT</name>